<keyword evidence="3" id="KW-0808">Transferase</keyword>
<evidence type="ECO:0000256" key="3">
    <source>
        <dbReference type="ARBA" id="ARBA00022679"/>
    </source>
</evidence>
<evidence type="ECO:0000256" key="10">
    <source>
        <dbReference type="ARBA" id="ARBA00022912"/>
    </source>
</evidence>
<dbReference type="SUPFAM" id="SSF55785">
    <property type="entry name" value="PYP-like sensor domain (PAS domain)"/>
    <property type="match status" value="1"/>
</dbReference>
<dbReference type="Pfam" id="PF08447">
    <property type="entry name" value="PAS_3"/>
    <property type="match status" value="1"/>
</dbReference>
<dbReference type="PANTHER" id="PTHR43156:SF2">
    <property type="entry name" value="STAGE II SPORULATION PROTEIN E"/>
    <property type="match status" value="1"/>
</dbReference>
<dbReference type="InterPro" id="IPR003018">
    <property type="entry name" value="GAF"/>
</dbReference>
<dbReference type="InterPro" id="IPR035965">
    <property type="entry name" value="PAS-like_dom_sf"/>
</dbReference>
<feature type="domain" description="PAC" evidence="17">
    <location>
        <begin position="92"/>
        <end position="144"/>
    </location>
</feature>
<dbReference type="SUPFAM" id="SSF55781">
    <property type="entry name" value="GAF domain-like"/>
    <property type="match status" value="1"/>
</dbReference>
<dbReference type="SMART" id="SM00065">
    <property type="entry name" value="GAF"/>
    <property type="match status" value="1"/>
</dbReference>
<evidence type="ECO:0000256" key="13">
    <source>
        <dbReference type="ARBA" id="ARBA00056274"/>
    </source>
</evidence>
<keyword evidence="11" id="KW-0464">Manganese</keyword>
<dbReference type="SMART" id="SM00331">
    <property type="entry name" value="PP2C_SIG"/>
    <property type="match status" value="1"/>
</dbReference>
<keyword evidence="10" id="KW-0904">Protein phosphatase</keyword>
<sequence length="694" mass="74716">MHRFFAPDGPPQARSPHVTTADVALAVNGMGTFTWDVAEGVMHYDDAGLAVMGFRPGEFDGRLPTLGERMVTEELPAIRELVDRALRERSGFSLYFRVRHRGGLLRWTHTQGHIVRDPQGRPVRVIGIIRDASQELLALDQIEQLRQARDDRRRQADIVGHVSDVLVPTVTVEDVAEALTTSRLLERVGASGIVLGLIDNGRMELVGANGLPEELVRDFHLSRLGAPLPLAEAVRTRRPVFVTGRAEIAVRYRALQPYLKRFPETAAAAFLPLIAQDTPIGAVGLVYEHGARFPPDERTVLTALGKVIAQSLQRAILYDQEHELAAGLQTAMLPGRLPQVPDLALATRYRPTRARGGIGGDWYDALCLPDGRIVAIVGDVQGHDVTAAAVMGQLRIALSAYAAEGHPPATVMARASAFLAELDTDRFATCLIAQLDPGTGTTSIVRAGHPEPVLRRRDGSSVWIATPGGLPLGLAAPGTQPAYPALETVLEPGSTLVLCTDGLIEARARDIDQGRTRLLEAIRTGPGPPEFLADHLLDTMAAYTGEEDDVALLVLQRSRAAGPDPVPQMEATISPADPDALVAVRLALRAALHDWSLEALDDTAELLACELATNALLHTGRDATLTARPVHRGGRGLRLAVSDASPVTPRRRAATEQCTSGRGLLLVEELATSWGIEPRGAGKTVWCEIALDQL</sequence>
<dbReference type="InterPro" id="IPR052016">
    <property type="entry name" value="Bact_Sigma-Reg"/>
</dbReference>
<evidence type="ECO:0000256" key="4">
    <source>
        <dbReference type="ARBA" id="ARBA00022723"/>
    </source>
</evidence>
<evidence type="ECO:0000259" key="16">
    <source>
        <dbReference type="PROSITE" id="PS50112"/>
    </source>
</evidence>
<keyword evidence="2" id="KW-0597">Phosphoprotein</keyword>
<dbReference type="InterPro" id="IPR036457">
    <property type="entry name" value="PPM-type-like_dom_sf"/>
</dbReference>
<dbReference type="Pfam" id="PF13581">
    <property type="entry name" value="HATPase_c_2"/>
    <property type="match status" value="1"/>
</dbReference>
<evidence type="ECO:0000259" key="17">
    <source>
        <dbReference type="PROSITE" id="PS50113"/>
    </source>
</evidence>
<dbReference type="PANTHER" id="PTHR43156">
    <property type="entry name" value="STAGE II SPORULATION PROTEIN E-RELATED"/>
    <property type="match status" value="1"/>
</dbReference>
<dbReference type="GO" id="GO:0004722">
    <property type="term" value="F:protein serine/threonine phosphatase activity"/>
    <property type="evidence" value="ECO:0007669"/>
    <property type="project" value="UniProtKB-EC"/>
</dbReference>
<dbReference type="Gene3D" id="3.60.40.10">
    <property type="entry name" value="PPM-type phosphatase domain"/>
    <property type="match status" value="1"/>
</dbReference>
<evidence type="ECO:0000256" key="8">
    <source>
        <dbReference type="ARBA" id="ARBA00022840"/>
    </source>
</evidence>
<dbReference type="InterPro" id="IPR001932">
    <property type="entry name" value="PPM-type_phosphatase-like_dom"/>
</dbReference>
<comment type="catalytic activity">
    <reaction evidence="12">
        <text>O-phospho-L-seryl-[protein] + H2O = L-seryl-[protein] + phosphate</text>
        <dbReference type="Rhea" id="RHEA:20629"/>
        <dbReference type="Rhea" id="RHEA-COMP:9863"/>
        <dbReference type="Rhea" id="RHEA-COMP:11604"/>
        <dbReference type="ChEBI" id="CHEBI:15377"/>
        <dbReference type="ChEBI" id="CHEBI:29999"/>
        <dbReference type="ChEBI" id="CHEBI:43474"/>
        <dbReference type="ChEBI" id="CHEBI:83421"/>
        <dbReference type="EC" id="3.1.3.16"/>
    </reaction>
</comment>
<name>A0A926QSK4_9ACTN</name>
<dbReference type="PROSITE" id="PS50112">
    <property type="entry name" value="PAS"/>
    <property type="match status" value="1"/>
</dbReference>
<reference evidence="18" key="2">
    <citation type="submission" date="2020-09" db="EMBL/GenBank/DDBJ databases">
        <authorList>
            <person name="Luo X."/>
        </authorList>
    </citation>
    <scope>NUCLEOTIDE SEQUENCE</scope>
    <source>
        <strain evidence="18">TRM S81-3</strain>
    </source>
</reference>
<dbReference type="InterPro" id="IPR000700">
    <property type="entry name" value="PAS-assoc_C"/>
</dbReference>
<dbReference type="EC" id="3.1.3.16" evidence="1"/>
<dbReference type="SUPFAM" id="SSF81606">
    <property type="entry name" value="PP2C-like"/>
    <property type="match status" value="1"/>
</dbReference>
<dbReference type="GO" id="GO:0046872">
    <property type="term" value="F:metal ion binding"/>
    <property type="evidence" value="ECO:0007669"/>
    <property type="project" value="UniProtKB-KW"/>
</dbReference>
<dbReference type="AlphaFoldDB" id="A0A926QSK4"/>
<dbReference type="EMBL" id="JACVQF010000200">
    <property type="protein sequence ID" value="MBD0421855.1"/>
    <property type="molecule type" value="Genomic_DNA"/>
</dbReference>
<comment type="caution">
    <text evidence="18">The sequence shown here is derived from an EMBL/GenBank/DDBJ whole genome shotgun (WGS) entry which is preliminary data.</text>
</comment>
<reference evidence="18" key="1">
    <citation type="submission" date="2020-09" db="EMBL/GenBank/DDBJ databases">
        <title>Streptomyces grisecoloratus sp. nov., isolated from cotton soil.</title>
        <authorList>
            <person name="Xing L."/>
        </authorList>
    </citation>
    <scope>NUCLEOTIDE SEQUENCE</scope>
    <source>
        <strain evidence="18">TRM S81-3</strain>
    </source>
</reference>
<dbReference type="Proteomes" id="UP000621210">
    <property type="component" value="Unassembled WGS sequence"/>
</dbReference>
<dbReference type="GO" id="GO:0016301">
    <property type="term" value="F:kinase activity"/>
    <property type="evidence" value="ECO:0007669"/>
    <property type="project" value="UniProtKB-KW"/>
</dbReference>
<evidence type="ECO:0000256" key="11">
    <source>
        <dbReference type="ARBA" id="ARBA00023211"/>
    </source>
</evidence>
<organism evidence="18 19">
    <name type="scientific">Streptomyces griseicoloratus</name>
    <dbReference type="NCBI Taxonomy" id="2752516"/>
    <lineage>
        <taxon>Bacteria</taxon>
        <taxon>Bacillati</taxon>
        <taxon>Actinomycetota</taxon>
        <taxon>Actinomycetes</taxon>
        <taxon>Kitasatosporales</taxon>
        <taxon>Streptomycetaceae</taxon>
        <taxon>Streptomyces</taxon>
    </lineage>
</organism>
<dbReference type="Gene3D" id="3.30.450.40">
    <property type="match status" value="1"/>
</dbReference>
<dbReference type="SMART" id="SM00086">
    <property type="entry name" value="PAC"/>
    <property type="match status" value="1"/>
</dbReference>
<comment type="function">
    <text evidence="13">Primarily acts as an independent SigF regulator that is sensitive to the osmosensory signal, mediating the cross talk of PknD with the SigF regulon. Possesses both phosphatase and kinase activities. The kinase domain functions as a classic anti-sigma factor-like kinase to phosphorylate the anti-anti-sigma factor domain at the canonical regulatory site, and the phosphatase domain antagonizes this activity.</text>
</comment>
<dbReference type="Pfam" id="PF07228">
    <property type="entry name" value="SpoIIE"/>
    <property type="match status" value="1"/>
</dbReference>
<evidence type="ECO:0000256" key="6">
    <source>
        <dbReference type="ARBA" id="ARBA00022777"/>
    </source>
</evidence>
<evidence type="ECO:0000313" key="19">
    <source>
        <dbReference type="Proteomes" id="UP000621210"/>
    </source>
</evidence>
<keyword evidence="4" id="KW-0479">Metal-binding</keyword>
<evidence type="ECO:0000256" key="2">
    <source>
        <dbReference type="ARBA" id="ARBA00022553"/>
    </source>
</evidence>
<protein>
    <recommendedName>
        <fullName evidence="1">protein-serine/threonine phosphatase</fullName>
        <ecNumber evidence="1">3.1.3.16</ecNumber>
    </recommendedName>
    <alternativeName>
        <fullName evidence="15">Protein-serine/threonine phosphatase</fullName>
    </alternativeName>
    <alternativeName>
        <fullName evidence="14">Serine/threonine-protein kinase</fullName>
    </alternativeName>
</protein>
<keyword evidence="19" id="KW-1185">Reference proteome</keyword>
<keyword evidence="9" id="KW-0460">Magnesium</keyword>
<dbReference type="FunFam" id="3.60.40.10:FF:000005">
    <property type="entry name" value="Serine/threonine protein phosphatase"/>
    <property type="match status" value="1"/>
</dbReference>
<dbReference type="Pfam" id="PF13185">
    <property type="entry name" value="GAF_2"/>
    <property type="match status" value="1"/>
</dbReference>
<dbReference type="InterPro" id="IPR001610">
    <property type="entry name" value="PAC"/>
</dbReference>
<keyword evidence="7" id="KW-0378">Hydrolase</keyword>
<keyword evidence="6" id="KW-0418">Kinase</keyword>
<accession>A0A926QSK4</accession>
<dbReference type="InterPro" id="IPR036890">
    <property type="entry name" value="HATPase_C_sf"/>
</dbReference>
<dbReference type="RefSeq" id="WP_188182801.1">
    <property type="nucleotide sequence ID" value="NZ_JACVQF010000200.1"/>
</dbReference>
<dbReference type="CDD" id="cd16936">
    <property type="entry name" value="HATPase_RsbW-like"/>
    <property type="match status" value="1"/>
</dbReference>
<dbReference type="InterPro" id="IPR003594">
    <property type="entry name" value="HATPase_dom"/>
</dbReference>
<evidence type="ECO:0000256" key="15">
    <source>
        <dbReference type="ARBA" id="ARBA00081350"/>
    </source>
</evidence>
<dbReference type="InterPro" id="IPR000014">
    <property type="entry name" value="PAS"/>
</dbReference>
<dbReference type="InterPro" id="IPR029016">
    <property type="entry name" value="GAF-like_dom_sf"/>
</dbReference>
<dbReference type="Gene3D" id="3.30.565.10">
    <property type="entry name" value="Histidine kinase-like ATPase, C-terminal domain"/>
    <property type="match status" value="1"/>
</dbReference>
<evidence type="ECO:0000256" key="7">
    <source>
        <dbReference type="ARBA" id="ARBA00022801"/>
    </source>
</evidence>
<evidence type="ECO:0000256" key="5">
    <source>
        <dbReference type="ARBA" id="ARBA00022741"/>
    </source>
</evidence>
<proteinExistence type="predicted"/>
<dbReference type="InterPro" id="IPR013655">
    <property type="entry name" value="PAS_fold_3"/>
</dbReference>
<evidence type="ECO:0000313" key="18">
    <source>
        <dbReference type="EMBL" id="MBD0421855.1"/>
    </source>
</evidence>
<feature type="domain" description="PAS" evidence="16">
    <location>
        <begin position="33"/>
        <end position="89"/>
    </location>
</feature>
<evidence type="ECO:0000256" key="12">
    <source>
        <dbReference type="ARBA" id="ARBA00047761"/>
    </source>
</evidence>
<dbReference type="PROSITE" id="PS50113">
    <property type="entry name" value="PAC"/>
    <property type="match status" value="1"/>
</dbReference>
<keyword evidence="5" id="KW-0547">Nucleotide-binding</keyword>
<keyword evidence="8" id="KW-0067">ATP-binding</keyword>
<dbReference type="NCBIfam" id="TIGR00229">
    <property type="entry name" value="sensory_box"/>
    <property type="match status" value="1"/>
</dbReference>
<gene>
    <name evidence="18" type="ORF">H0H10_22325</name>
</gene>
<dbReference type="GO" id="GO:0005524">
    <property type="term" value="F:ATP binding"/>
    <property type="evidence" value="ECO:0007669"/>
    <property type="project" value="UniProtKB-KW"/>
</dbReference>
<evidence type="ECO:0000256" key="14">
    <source>
        <dbReference type="ARBA" id="ARBA00075117"/>
    </source>
</evidence>
<evidence type="ECO:0000256" key="9">
    <source>
        <dbReference type="ARBA" id="ARBA00022842"/>
    </source>
</evidence>
<dbReference type="Gene3D" id="3.30.450.20">
    <property type="entry name" value="PAS domain"/>
    <property type="match status" value="1"/>
</dbReference>
<evidence type="ECO:0000256" key="1">
    <source>
        <dbReference type="ARBA" id="ARBA00013081"/>
    </source>
</evidence>